<gene>
    <name evidence="2" type="ORF">DJ019_05855</name>
</gene>
<dbReference type="OrthoDB" id="7210873at2"/>
<evidence type="ECO:0000256" key="1">
    <source>
        <dbReference type="SAM" id="MobiDB-lite"/>
    </source>
</evidence>
<dbReference type="AlphaFoldDB" id="A0A328BKE1"/>
<dbReference type="RefSeq" id="WP_111275048.1">
    <property type="nucleotide sequence ID" value="NZ_QFYS01000002.1"/>
</dbReference>
<proteinExistence type="predicted"/>
<dbReference type="Proteomes" id="UP000249524">
    <property type="component" value="Unassembled WGS sequence"/>
</dbReference>
<reference evidence="2 3" key="1">
    <citation type="submission" date="2018-05" db="EMBL/GenBank/DDBJ databases">
        <authorList>
            <person name="Lanie J.A."/>
            <person name="Ng W.-L."/>
            <person name="Kazmierczak K.M."/>
            <person name="Andrzejewski T.M."/>
            <person name="Davidsen T.M."/>
            <person name="Wayne K.J."/>
            <person name="Tettelin H."/>
            <person name="Glass J.I."/>
            <person name="Rusch D."/>
            <person name="Podicherti R."/>
            <person name="Tsui H.-C.T."/>
            <person name="Winkler M.E."/>
        </authorList>
    </citation>
    <scope>NUCLEOTIDE SEQUENCE [LARGE SCALE GENOMIC DNA]</scope>
    <source>
        <strain evidence="2 3">BUT-10</strain>
    </source>
</reference>
<sequence length="60" mass="6476">MDRERSLQTEGRKENAAQPLDAAKDAGGPERYPQARQDDGLEPPRNPRPPQGAGDGGPPR</sequence>
<feature type="region of interest" description="Disordered" evidence="1">
    <location>
        <begin position="1"/>
        <end position="60"/>
    </location>
</feature>
<accession>A0A328BKE1</accession>
<evidence type="ECO:0000313" key="2">
    <source>
        <dbReference type="EMBL" id="RAK67437.1"/>
    </source>
</evidence>
<organism evidence="2 3">
    <name type="scientific">Phenylobacterium kunshanense</name>
    <dbReference type="NCBI Taxonomy" id="1445034"/>
    <lineage>
        <taxon>Bacteria</taxon>
        <taxon>Pseudomonadati</taxon>
        <taxon>Pseudomonadota</taxon>
        <taxon>Alphaproteobacteria</taxon>
        <taxon>Caulobacterales</taxon>
        <taxon>Caulobacteraceae</taxon>
        <taxon>Phenylobacterium</taxon>
    </lineage>
</organism>
<keyword evidence="3" id="KW-1185">Reference proteome</keyword>
<dbReference type="EMBL" id="QFYS01000002">
    <property type="protein sequence ID" value="RAK67437.1"/>
    <property type="molecule type" value="Genomic_DNA"/>
</dbReference>
<protein>
    <submittedName>
        <fullName evidence="2">Uncharacterized protein</fullName>
    </submittedName>
</protein>
<name>A0A328BKE1_9CAUL</name>
<feature type="compositionally biased region" description="Basic and acidic residues" evidence="1">
    <location>
        <begin position="1"/>
        <end position="15"/>
    </location>
</feature>
<comment type="caution">
    <text evidence="2">The sequence shown here is derived from an EMBL/GenBank/DDBJ whole genome shotgun (WGS) entry which is preliminary data.</text>
</comment>
<evidence type="ECO:0000313" key="3">
    <source>
        <dbReference type="Proteomes" id="UP000249524"/>
    </source>
</evidence>